<dbReference type="RefSeq" id="WP_176445076.1">
    <property type="nucleotide sequence ID" value="NZ_FXYF01000003.1"/>
</dbReference>
<evidence type="ECO:0000313" key="2">
    <source>
        <dbReference type="Proteomes" id="UP000207598"/>
    </source>
</evidence>
<dbReference type="Proteomes" id="UP000207598">
    <property type="component" value="Unassembled WGS sequence"/>
</dbReference>
<dbReference type="AlphaFoldDB" id="A0A238K3K2"/>
<keyword evidence="2" id="KW-1185">Reference proteome</keyword>
<organism evidence="1 2">
    <name type="scientific">Maliponia aquimaris</name>
    <dbReference type="NCBI Taxonomy" id="1673631"/>
    <lineage>
        <taxon>Bacteria</taxon>
        <taxon>Pseudomonadati</taxon>
        <taxon>Pseudomonadota</taxon>
        <taxon>Alphaproteobacteria</taxon>
        <taxon>Rhodobacterales</taxon>
        <taxon>Paracoccaceae</taxon>
        <taxon>Maliponia</taxon>
    </lineage>
</organism>
<proteinExistence type="predicted"/>
<sequence>MASLVTSGAPSEEVVAASARAAQKTFSNAIDDPVYAEAVALLVIVSQAGQGDDFASSLRRNGVAVETAPDLIGLLEAVGQRLDAAGRQGGEVSDVGSLARRALLGALYTSFSQELPGLFPEPADLPKAVRKFSSPAGFSELARAFFTRMTAETLAYWLDRTMGAQIGDGRRFQDAHDRNVFDAALSQFSAEATRIIKEFSAGWYAKNAFSNRGDLRERSKAYAAIAFKKINEELQRRVGDDA</sequence>
<dbReference type="EMBL" id="FXYF01000003">
    <property type="protein sequence ID" value="SMX37435.1"/>
    <property type="molecule type" value="Genomic_DNA"/>
</dbReference>
<reference evidence="1 2" key="1">
    <citation type="submission" date="2017-05" db="EMBL/GenBank/DDBJ databases">
        <authorList>
            <person name="Song R."/>
            <person name="Chenine A.L."/>
            <person name="Ruprecht R.M."/>
        </authorList>
    </citation>
    <scope>NUCLEOTIDE SEQUENCE [LARGE SCALE GENOMIC DNA]</scope>
    <source>
        <strain evidence="1 2">CECT 8898</strain>
    </source>
</reference>
<accession>A0A238K3K2</accession>
<gene>
    <name evidence="1" type="ORF">MAA8898_01143</name>
</gene>
<evidence type="ECO:0000313" key="1">
    <source>
        <dbReference type="EMBL" id="SMX37435.1"/>
    </source>
</evidence>
<name>A0A238K3K2_9RHOB</name>
<protein>
    <submittedName>
        <fullName evidence="1">Uncharacterized protein</fullName>
    </submittedName>
</protein>